<reference evidence="6 7" key="1">
    <citation type="journal article" date="2020" name="IScience">
        <title>Genome Sequencing of the Endangered Kingdonia uniflora (Circaeasteraceae, Ranunculales) Reveals Potential Mechanisms of Evolutionary Specialization.</title>
        <authorList>
            <person name="Sun Y."/>
            <person name="Deng T."/>
            <person name="Zhang A."/>
            <person name="Moore M.J."/>
            <person name="Landis J.B."/>
            <person name="Lin N."/>
            <person name="Zhang H."/>
            <person name="Zhang X."/>
            <person name="Huang J."/>
            <person name="Zhang X."/>
            <person name="Sun H."/>
            <person name="Wang H."/>
        </authorList>
    </citation>
    <scope>NUCLEOTIDE SEQUENCE [LARGE SCALE GENOMIC DNA]</scope>
    <source>
        <strain evidence="6">TB1705</strain>
        <tissue evidence="6">Leaf</tissue>
    </source>
</reference>
<dbReference type="PANTHER" id="PTHR15315:SF26">
    <property type="entry name" value="E3 UBIQUITIN-PROTEIN LIGASE NRDP1"/>
    <property type="match status" value="1"/>
</dbReference>
<dbReference type="PROSITE" id="PS00518">
    <property type="entry name" value="ZF_RING_1"/>
    <property type="match status" value="1"/>
</dbReference>
<dbReference type="PANTHER" id="PTHR15315">
    <property type="entry name" value="RING FINGER PROTEIN 41, 151"/>
    <property type="match status" value="1"/>
</dbReference>
<dbReference type="InterPro" id="IPR017907">
    <property type="entry name" value="Znf_RING_CS"/>
</dbReference>
<dbReference type="InterPro" id="IPR001965">
    <property type="entry name" value="Znf_PHD"/>
</dbReference>
<dbReference type="EMBL" id="JACGCM010002347">
    <property type="protein sequence ID" value="KAF6140808.1"/>
    <property type="molecule type" value="Genomic_DNA"/>
</dbReference>
<dbReference type="SMART" id="SM00184">
    <property type="entry name" value="RING"/>
    <property type="match status" value="2"/>
</dbReference>
<dbReference type="InterPro" id="IPR001841">
    <property type="entry name" value="Znf_RING"/>
</dbReference>
<keyword evidence="1" id="KW-0479">Metal-binding</keyword>
<keyword evidence="3" id="KW-0862">Zinc</keyword>
<dbReference type="Gene3D" id="3.30.40.10">
    <property type="entry name" value="Zinc/RING finger domain, C3HC4 (zinc finger)"/>
    <property type="match status" value="2"/>
</dbReference>
<name>A0A7J7LDZ9_9MAGN</name>
<dbReference type="GO" id="GO:0016567">
    <property type="term" value="P:protein ubiquitination"/>
    <property type="evidence" value="ECO:0007669"/>
    <property type="project" value="TreeGrafter"/>
</dbReference>
<dbReference type="InterPro" id="IPR011011">
    <property type="entry name" value="Znf_FYVE_PHD"/>
</dbReference>
<keyword evidence="2 4" id="KW-0863">Zinc-finger</keyword>
<feature type="non-terminal residue" evidence="6">
    <location>
        <position position="1"/>
    </location>
</feature>
<dbReference type="Proteomes" id="UP000541444">
    <property type="component" value="Unassembled WGS sequence"/>
</dbReference>
<evidence type="ECO:0000256" key="2">
    <source>
        <dbReference type="ARBA" id="ARBA00022771"/>
    </source>
</evidence>
<dbReference type="Pfam" id="PF00628">
    <property type="entry name" value="PHD"/>
    <property type="match status" value="1"/>
</dbReference>
<sequence length="523" mass="57015">APAQGTAGDSLARFRLKIYAFIMNWDPDNAVSDPMELESDTNWISEESVFDIMADIGATDLENEKCGICMDVIIDRGLLDCCQHWFCFSCIDNWAAITNLCPLCENEFQLITCVPVYDTIGSGQIEDDVISRSGNPKIRPTNNRAVDLAQSFTIVSQQSNKEKQKQRKTKITISKRWLGVENRFAKRKVTVVGDMQEFEYLASSLGHGIGTYYDIRGDDDWCIQGTNNTLTFPSYYIDENAVICLDGDGCKIRNGVDTVADDSNLDTSIACDSCDIWYHAFCVGFDPEGTYESSWLCPRCVIDEAPRKSNGVSTLTSSIQSGIETTLCGRPVEASLSGILSVSVADAGETAVVVSMIEGKHPIEAPHESLAIEAKKDGQAVTVLFNDEDNIHLETAARETSLSLSLSRDTHFTLCNDPLPCDKLKKIGADKTITKSNDSDLLLSYKPKLGNQSNVELHVGLSLGCSSSVDNRINDAAQNLSAGDLQPNISPRECPVSGGKIALEPTNVVVGSIGVKRKSSCLR</sequence>
<evidence type="ECO:0000313" key="7">
    <source>
        <dbReference type="Proteomes" id="UP000541444"/>
    </source>
</evidence>
<dbReference type="SMART" id="SM00249">
    <property type="entry name" value="PHD"/>
    <property type="match status" value="1"/>
</dbReference>
<evidence type="ECO:0000256" key="3">
    <source>
        <dbReference type="ARBA" id="ARBA00022833"/>
    </source>
</evidence>
<gene>
    <name evidence="6" type="ORF">GIB67_042221</name>
</gene>
<evidence type="ECO:0000259" key="5">
    <source>
        <dbReference type="PROSITE" id="PS50089"/>
    </source>
</evidence>
<dbReference type="GO" id="GO:0061630">
    <property type="term" value="F:ubiquitin protein ligase activity"/>
    <property type="evidence" value="ECO:0007669"/>
    <property type="project" value="TreeGrafter"/>
</dbReference>
<organism evidence="6 7">
    <name type="scientific">Kingdonia uniflora</name>
    <dbReference type="NCBI Taxonomy" id="39325"/>
    <lineage>
        <taxon>Eukaryota</taxon>
        <taxon>Viridiplantae</taxon>
        <taxon>Streptophyta</taxon>
        <taxon>Embryophyta</taxon>
        <taxon>Tracheophyta</taxon>
        <taxon>Spermatophyta</taxon>
        <taxon>Magnoliopsida</taxon>
        <taxon>Ranunculales</taxon>
        <taxon>Circaeasteraceae</taxon>
        <taxon>Kingdonia</taxon>
    </lineage>
</organism>
<protein>
    <recommendedName>
        <fullName evidence="5">RING-type domain-containing protein</fullName>
    </recommendedName>
</protein>
<proteinExistence type="predicted"/>
<dbReference type="SUPFAM" id="SSF57850">
    <property type="entry name" value="RING/U-box"/>
    <property type="match status" value="1"/>
</dbReference>
<evidence type="ECO:0000313" key="6">
    <source>
        <dbReference type="EMBL" id="KAF6140808.1"/>
    </source>
</evidence>
<evidence type="ECO:0000256" key="4">
    <source>
        <dbReference type="PROSITE-ProRule" id="PRU00175"/>
    </source>
</evidence>
<feature type="domain" description="RING-type" evidence="5">
    <location>
        <begin position="66"/>
        <end position="105"/>
    </location>
</feature>
<dbReference type="InterPro" id="IPR019787">
    <property type="entry name" value="Znf_PHD-finger"/>
</dbReference>
<dbReference type="OrthoDB" id="21204at2759"/>
<dbReference type="SUPFAM" id="SSF57903">
    <property type="entry name" value="FYVE/PHD zinc finger"/>
    <property type="match status" value="1"/>
</dbReference>
<keyword evidence="7" id="KW-1185">Reference proteome</keyword>
<evidence type="ECO:0000256" key="1">
    <source>
        <dbReference type="ARBA" id="ARBA00022723"/>
    </source>
</evidence>
<comment type="caution">
    <text evidence="6">The sequence shown here is derived from an EMBL/GenBank/DDBJ whole genome shotgun (WGS) entry which is preliminary data.</text>
</comment>
<dbReference type="Pfam" id="PF13639">
    <property type="entry name" value="zf-RING_2"/>
    <property type="match status" value="1"/>
</dbReference>
<dbReference type="InterPro" id="IPR013083">
    <property type="entry name" value="Znf_RING/FYVE/PHD"/>
</dbReference>
<dbReference type="GO" id="GO:0008270">
    <property type="term" value="F:zinc ion binding"/>
    <property type="evidence" value="ECO:0007669"/>
    <property type="project" value="UniProtKB-KW"/>
</dbReference>
<dbReference type="AlphaFoldDB" id="A0A7J7LDZ9"/>
<dbReference type="PROSITE" id="PS50089">
    <property type="entry name" value="ZF_RING_2"/>
    <property type="match status" value="1"/>
</dbReference>
<accession>A0A7J7LDZ9</accession>